<keyword evidence="3" id="KW-1185">Reference proteome</keyword>
<dbReference type="Pfam" id="PF00535">
    <property type="entry name" value="Glycos_transf_2"/>
    <property type="match status" value="1"/>
</dbReference>
<evidence type="ECO:0000313" key="3">
    <source>
        <dbReference type="Proteomes" id="UP000297348"/>
    </source>
</evidence>
<dbReference type="SUPFAM" id="SSF53448">
    <property type="entry name" value="Nucleotide-diphospho-sugar transferases"/>
    <property type="match status" value="1"/>
</dbReference>
<dbReference type="InterPro" id="IPR001173">
    <property type="entry name" value="Glyco_trans_2-like"/>
</dbReference>
<name>A0A4Z0J4S3_9LACO</name>
<feature type="domain" description="Glycosyltransferase 2-like" evidence="1">
    <location>
        <begin position="7"/>
        <end position="175"/>
    </location>
</feature>
<reference evidence="2 3" key="1">
    <citation type="submission" date="2018-10" db="EMBL/GenBank/DDBJ databases">
        <title>Lactobacillus sp. R7 and Lactobacillus sp. R19 isolated from fermented mustard green product of Taiwan.</title>
        <authorList>
            <person name="Lin S.-T."/>
        </authorList>
    </citation>
    <scope>NUCLEOTIDE SEQUENCE [LARGE SCALE GENOMIC DNA]</scope>
    <source>
        <strain evidence="2 3">BCRC 81129</strain>
    </source>
</reference>
<evidence type="ECO:0000313" key="2">
    <source>
        <dbReference type="EMBL" id="TGD17404.1"/>
    </source>
</evidence>
<dbReference type="Gene3D" id="3.90.550.10">
    <property type="entry name" value="Spore Coat Polysaccharide Biosynthesis Protein SpsA, Chain A"/>
    <property type="match status" value="1"/>
</dbReference>
<protein>
    <submittedName>
        <fullName evidence="2">Glycosyltransferase family 2 protein</fullName>
    </submittedName>
</protein>
<dbReference type="EMBL" id="RKLX01000034">
    <property type="protein sequence ID" value="TGD17404.1"/>
    <property type="molecule type" value="Genomic_DNA"/>
</dbReference>
<dbReference type="RefSeq" id="WP_135368985.1">
    <property type="nucleotide sequence ID" value="NZ_RKLX01000034.1"/>
</dbReference>
<dbReference type="Proteomes" id="UP000297348">
    <property type="component" value="Unassembled WGS sequence"/>
</dbReference>
<dbReference type="PANTHER" id="PTHR43685">
    <property type="entry name" value="GLYCOSYLTRANSFERASE"/>
    <property type="match status" value="1"/>
</dbReference>
<dbReference type="PANTHER" id="PTHR43685:SF2">
    <property type="entry name" value="GLYCOSYLTRANSFERASE 2-LIKE DOMAIN-CONTAINING PROTEIN"/>
    <property type="match status" value="1"/>
</dbReference>
<dbReference type="CDD" id="cd00761">
    <property type="entry name" value="Glyco_tranf_GTA_type"/>
    <property type="match status" value="1"/>
</dbReference>
<sequence>MRKSDISVIIPTYKRVNFLVQAIDSVLDENGVDVDVLVIDDDPESAELGEVLSSRYQEKVRYHQNPQNLGPGDSRAYGLTHTSSNFVVFMDDDDFYTNPSAFQEALQVLQKHPDIAFVGFSTRNFKESNQRKTTVNSYSLLGVVDATSYLNKFGRDIAKPASTFSSVFRRSSLEKAGIGEVKMLNDTVIYLRALTAGNAYLSATVVGNYRIHDSNISKSLSEDFIIQNLDEKAAIQKRLPFVNVLERQIWLYRQTWMSIRYYIWNHPGEPYLKIRRWAGSQTGLTSLLLRLRIFQTIHKIRGENLP</sequence>
<dbReference type="InterPro" id="IPR029044">
    <property type="entry name" value="Nucleotide-diphossugar_trans"/>
</dbReference>
<proteinExistence type="predicted"/>
<accession>A0A4Z0J4S3</accession>
<comment type="caution">
    <text evidence="2">The sequence shown here is derived from an EMBL/GenBank/DDBJ whole genome shotgun (WGS) entry which is preliminary data.</text>
</comment>
<dbReference type="OrthoDB" id="396512at2"/>
<keyword evidence="2" id="KW-0808">Transferase</keyword>
<dbReference type="GO" id="GO:0016740">
    <property type="term" value="F:transferase activity"/>
    <property type="evidence" value="ECO:0007669"/>
    <property type="project" value="UniProtKB-KW"/>
</dbReference>
<organism evidence="2 3">
    <name type="scientific">Levilactobacillus suantsaiihabitans</name>
    <dbReference type="NCBI Taxonomy" id="2487722"/>
    <lineage>
        <taxon>Bacteria</taxon>
        <taxon>Bacillati</taxon>
        <taxon>Bacillota</taxon>
        <taxon>Bacilli</taxon>
        <taxon>Lactobacillales</taxon>
        <taxon>Lactobacillaceae</taxon>
        <taxon>Levilactobacillus</taxon>
    </lineage>
</organism>
<dbReference type="InterPro" id="IPR050834">
    <property type="entry name" value="Glycosyltransf_2"/>
</dbReference>
<evidence type="ECO:0000259" key="1">
    <source>
        <dbReference type="Pfam" id="PF00535"/>
    </source>
</evidence>
<dbReference type="AlphaFoldDB" id="A0A4Z0J4S3"/>
<gene>
    <name evidence="2" type="ORF">EGT51_12550</name>
</gene>